<dbReference type="InterPro" id="IPR013780">
    <property type="entry name" value="Glyco_hydro_b"/>
</dbReference>
<evidence type="ECO:0000259" key="2">
    <source>
        <dbReference type="SMART" id="SM00642"/>
    </source>
</evidence>
<protein>
    <submittedName>
        <fullName evidence="3">Alpha-glucosidase</fullName>
    </submittedName>
</protein>
<dbReference type="InterPro" id="IPR017853">
    <property type="entry name" value="GH"/>
</dbReference>
<evidence type="ECO:0000313" key="3">
    <source>
        <dbReference type="EMBL" id="MCF7220648.1"/>
    </source>
</evidence>
<comment type="caution">
    <text evidence="3">The sequence shown here is derived from an EMBL/GenBank/DDBJ whole genome shotgun (WGS) entry which is preliminary data.</text>
</comment>
<reference evidence="3 4" key="2">
    <citation type="submission" date="2022-01" db="EMBL/GenBank/DDBJ databases">
        <title>Lysobacter chinensis sp. nov., a bacterium isolated from cow dung compost.</title>
        <authorList>
            <person name="Liu Y."/>
        </authorList>
    </citation>
    <scope>NUCLEOTIDE SEQUENCE [LARGE SCALE GENOMIC DNA]</scope>
    <source>
        <strain evidence="3 4">TLK-CK17</strain>
    </source>
</reference>
<evidence type="ECO:0000313" key="4">
    <source>
        <dbReference type="Proteomes" id="UP001430796"/>
    </source>
</evidence>
<gene>
    <name evidence="3" type="ORF">L3V18_02430</name>
</gene>
<dbReference type="RefSeq" id="WP_237053002.1">
    <property type="nucleotide sequence ID" value="NZ_JAKJPO010000001.1"/>
</dbReference>
<dbReference type="Gene3D" id="3.20.20.80">
    <property type="entry name" value="Glycosidases"/>
    <property type="match status" value="2"/>
</dbReference>
<accession>A0ABS9HPW1</accession>
<dbReference type="Gene3D" id="3.90.400.10">
    <property type="entry name" value="Oligo-1,6-glucosidase, Domain 2"/>
    <property type="match status" value="1"/>
</dbReference>
<dbReference type="Gene3D" id="2.60.40.1180">
    <property type="entry name" value="Golgi alpha-mannosidase II"/>
    <property type="match status" value="1"/>
</dbReference>
<proteinExistence type="inferred from homology"/>
<dbReference type="Pfam" id="PF00128">
    <property type="entry name" value="Alpha-amylase"/>
    <property type="match status" value="1"/>
</dbReference>
<feature type="domain" description="Glycosyl hydrolase family 13 catalytic" evidence="2">
    <location>
        <begin position="45"/>
        <end position="443"/>
    </location>
</feature>
<dbReference type="InterPro" id="IPR006047">
    <property type="entry name" value="GH13_cat_dom"/>
</dbReference>
<evidence type="ECO:0000256" key="1">
    <source>
        <dbReference type="ARBA" id="ARBA00008061"/>
    </source>
</evidence>
<dbReference type="SMART" id="SM00642">
    <property type="entry name" value="Aamy"/>
    <property type="match status" value="1"/>
</dbReference>
<sequence>MNRSSPAPYLPWWRATTVETARPAALRRGDGLPRGHWWHNSVIYQLTPWSYQDSDGDGKGDLPGLIRRVDYLASLGVDAVWLTPIYGSPMDDLGYDVTRTRQIDPLFGDIGDFRRLLTLMHQRGLKLVLDLVLNHTSDQHRWFTESRGSRDNPRADWYIWADPAEDGGPPNNWPSVLTGKSGWKFEPARGQYYFYNFLPSQPDLNWHNPAVREAQLDTVRFWLEEGIDGIRLDAVNFYCHDPELKDNPLRTDSDGRPDGIAPDNPAAQQVFSRSFCRPETHDCLKPLRELVDRHPGTMLLGEVTLCEDTIREAAEFTHGSDRLHIAYHSALLFHAPATAQRLKSIILRTQQEYGARGNCWMAGNHDYGRMRDLWGGGDHDDPDAFYRMMAALLLAAPGALCLWQGDELGLPSARIPEDIGEDQLRDPFGRAMYPTLPGRDGSRTPMPWDCDDGDHCGFSEVEPWLPIPASHRGLSVAAQSADPDSSLNTWRNLLHWRRAQPALLEGALRMLDLPAPGLGWWREHDVQGVLAVFNVSPRPLELDLAACGDNGSADALERLEPAWLHGCDAEWNPATRRLALPPWGVWFAACGKDATSGREA</sequence>
<keyword evidence="4" id="KW-1185">Reference proteome</keyword>
<dbReference type="PANTHER" id="PTHR10357:SF179">
    <property type="entry name" value="NEUTRAL AND BASIC AMINO ACID TRANSPORT PROTEIN RBAT"/>
    <property type="match status" value="1"/>
</dbReference>
<comment type="similarity">
    <text evidence="1">Belongs to the glycosyl hydrolase 13 family.</text>
</comment>
<reference evidence="3 4" key="3">
    <citation type="submission" date="2022-01" db="EMBL/GenBank/DDBJ databases">
        <authorList>
            <person name="Zhou L.Y."/>
        </authorList>
    </citation>
    <scope>NUCLEOTIDE SEQUENCE [LARGE SCALE GENOMIC DNA]</scope>
    <source>
        <strain evidence="3 4">TLK-CK17</strain>
    </source>
</reference>
<name>A0ABS9HPW1_9GAMM</name>
<dbReference type="SUPFAM" id="SSF51445">
    <property type="entry name" value="(Trans)glycosidases"/>
    <property type="match status" value="1"/>
</dbReference>
<organism evidence="3 4">
    <name type="scientific">Marilutibacter chinensis</name>
    <dbReference type="NCBI Taxonomy" id="2912247"/>
    <lineage>
        <taxon>Bacteria</taxon>
        <taxon>Pseudomonadati</taxon>
        <taxon>Pseudomonadota</taxon>
        <taxon>Gammaproteobacteria</taxon>
        <taxon>Lysobacterales</taxon>
        <taxon>Lysobacteraceae</taxon>
        <taxon>Marilutibacter</taxon>
    </lineage>
</organism>
<dbReference type="InterPro" id="IPR045857">
    <property type="entry name" value="O16G_dom_2"/>
</dbReference>
<dbReference type="Proteomes" id="UP001430796">
    <property type="component" value="Unassembled WGS sequence"/>
</dbReference>
<dbReference type="PANTHER" id="PTHR10357">
    <property type="entry name" value="ALPHA-AMYLASE FAMILY MEMBER"/>
    <property type="match status" value="1"/>
</dbReference>
<reference evidence="4" key="1">
    <citation type="submission" date="2022-01" db="EMBL/GenBank/DDBJ databases">
        <title>Lysobacter chinensis sp. nov., a bacterium isolated from cow dung compost.</title>
        <authorList>
            <person name="Zhou L.Y."/>
        </authorList>
    </citation>
    <scope>NUCLEOTIDE SEQUENCE [LARGE SCALE GENOMIC DNA]</scope>
    <source>
        <strain evidence="4">TLK-CK17</strain>
    </source>
</reference>
<dbReference type="EMBL" id="JAKJPO010000001">
    <property type="protein sequence ID" value="MCF7220648.1"/>
    <property type="molecule type" value="Genomic_DNA"/>
</dbReference>